<dbReference type="Proteomes" id="UP000587760">
    <property type="component" value="Unassembled WGS sequence"/>
</dbReference>
<dbReference type="PANTHER" id="PTHR43772:SF2">
    <property type="entry name" value="PUTATIVE (AFU_ORTHOLOGUE AFUA_2G04480)-RELATED"/>
    <property type="match status" value="1"/>
</dbReference>
<dbReference type="Gene3D" id="2.60.120.260">
    <property type="entry name" value="Galactose-binding domain-like"/>
    <property type="match status" value="1"/>
</dbReference>
<proteinExistence type="inferred from homology"/>
<dbReference type="RefSeq" id="WP_184745600.1">
    <property type="nucleotide sequence ID" value="NZ_JACHGJ010000002.1"/>
</dbReference>
<sequence>MANESSLQQRGINPYLPSWEYVPDAEPHLFDGRVYIYGSHDRFNGHGYCLNDYVCWSADPGDLTSWQYEGVIYEKTDDPLNPHSRMCLYAPDVTRGPDGRYYLYYVLDKVSVVSVAVCDSPAGRYSFYGYVHHDDGTLLGEGPDDEPQFDPGVLTEGTRTYLYTGFCPADDPSRTGPMVTVLGEDMLTVLEGPNNIAPSKPYSRGSSFAGHEFFEAPSIRKINGLYYFVYSSVVFHELCYAVSSSPTDGFEYRGVVISNSDLHINSYKPAEKPMYYGGNNHGGILDLGERKYIFYHRHTNGTNFSRQACAEPIIMAADGTIEQAEMTSCGLKGEPLPARGEYPAHMACNLFCKEESVYTGANAYMDNRFPKITQDECDGDTGKGYVANMMDGAVAGFKYFEFNGVSRMVISARGYCRGHFEILTEWDGPVRGTIAVTDFSTAWERYEGTVGIPDGIHPLYIRFRGSGLASLLDFAFI</sequence>
<dbReference type="PANTHER" id="PTHR43772">
    <property type="entry name" value="ENDO-1,4-BETA-XYLANASE"/>
    <property type="match status" value="1"/>
</dbReference>
<evidence type="ECO:0000256" key="1">
    <source>
        <dbReference type="ARBA" id="ARBA00009865"/>
    </source>
</evidence>
<name>A0A841RB71_9SPIO</name>
<dbReference type="Gene3D" id="2.115.10.20">
    <property type="entry name" value="Glycosyl hydrolase domain, family 43"/>
    <property type="match status" value="1"/>
</dbReference>
<dbReference type="InterPro" id="IPR052176">
    <property type="entry name" value="Glycosyl_Hydrlase_43_Enz"/>
</dbReference>
<keyword evidence="2" id="KW-0624">Polysaccharide degradation</keyword>
<gene>
    <name evidence="7" type="ORF">HNR50_001586</name>
</gene>
<dbReference type="Pfam" id="PF04616">
    <property type="entry name" value="Glyco_hydro_43"/>
    <property type="match status" value="1"/>
</dbReference>
<evidence type="ECO:0000256" key="3">
    <source>
        <dbReference type="ARBA" id="ARBA00022801"/>
    </source>
</evidence>
<dbReference type="EMBL" id="JACHGJ010000002">
    <property type="protein sequence ID" value="MBB6479928.1"/>
    <property type="molecule type" value="Genomic_DNA"/>
</dbReference>
<protein>
    <submittedName>
        <fullName evidence="7">Uncharacterized protein</fullName>
    </submittedName>
</protein>
<dbReference type="SUPFAM" id="SSF75005">
    <property type="entry name" value="Arabinanase/levansucrase/invertase"/>
    <property type="match status" value="1"/>
</dbReference>
<dbReference type="InterPro" id="IPR023296">
    <property type="entry name" value="Glyco_hydro_beta-prop_sf"/>
</dbReference>
<dbReference type="CDD" id="cd18620">
    <property type="entry name" value="GH43_XylA-like"/>
    <property type="match status" value="1"/>
</dbReference>
<keyword evidence="2" id="KW-0858">Xylan degradation</keyword>
<evidence type="ECO:0000256" key="5">
    <source>
        <dbReference type="ARBA" id="ARBA00023295"/>
    </source>
</evidence>
<dbReference type="CDD" id="cd04084">
    <property type="entry name" value="CBM6_xylanase-like"/>
    <property type="match status" value="1"/>
</dbReference>
<dbReference type="GO" id="GO:0004553">
    <property type="term" value="F:hydrolase activity, hydrolyzing O-glycosyl compounds"/>
    <property type="evidence" value="ECO:0007669"/>
    <property type="project" value="InterPro"/>
</dbReference>
<keyword evidence="5 6" id="KW-0326">Glycosidase</keyword>
<evidence type="ECO:0000313" key="8">
    <source>
        <dbReference type="Proteomes" id="UP000587760"/>
    </source>
</evidence>
<evidence type="ECO:0000256" key="6">
    <source>
        <dbReference type="RuleBase" id="RU361187"/>
    </source>
</evidence>
<comment type="caution">
    <text evidence="7">The sequence shown here is derived from an EMBL/GenBank/DDBJ whole genome shotgun (WGS) entry which is preliminary data.</text>
</comment>
<dbReference type="AlphaFoldDB" id="A0A841RB71"/>
<organism evidence="7 8">
    <name type="scientific">Spirochaeta isovalerica</name>
    <dbReference type="NCBI Taxonomy" id="150"/>
    <lineage>
        <taxon>Bacteria</taxon>
        <taxon>Pseudomonadati</taxon>
        <taxon>Spirochaetota</taxon>
        <taxon>Spirochaetia</taxon>
        <taxon>Spirochaetales</taxon>
        <taxon>Spirochaetaceae</taxon>
        <taxon>Spirochaeta</taxon>
    </lineage>
</organism>
<reference evidence="7 8" key="1">
    <citation type="submission" date="2020-08" db="EMBL/GenBank/DDBJ databases">
        <title>Genomic Encyclopedia of Type Strains, Phase IV (KMG-IV): sequencing the most valuable type-strain genomes for metagenomic binning, comparative biology and taxonomic classification.</title>
        <authorList>
            <person name="Goeker M."/>
        </authorList>
    </citation>
    <scope>NUCLEOTIDE SEQUENCE [LARGE SCALE GENOMIC DNA]</scope>
    <source>
        <strain evidence="7 8">DSM 2461</strain>
    </source>
</reference>
<dbReference type="GO" id="GO:0045493">
    <property type="term" value="P:xylan catabolic process"/>
    <property type="evidence" value="ECO:0007669"/>
    <property type="project" value="UniProtKB-KW"/>
</dbReference>
<keyword evidence="3 6" id="KW-0378">Hydrolase</keyword>
<evidence type="ECO:0000256" key="4">
    <source>
        <dbReference type="ARBA" id="ARBA00023277"/>
    </source>
</evidence>
<keyword evidence="8" id="KW-1185">Reference proteome</keyword>
<evidence type="ECO:0000256" key="2">
    <source>
        <dbReference type="ARBA" id="ARBA00022651"/>
    </source>
</evidence>
<evidence type="ECO:0000313" key="7">
    <source>
        <dbReference type="EMBL" id="MBB6479928.1"/>
    </source>
</evidence>
<accession>A0A841RB71</accession>
<dbReference type="InterPro" id="IPR006710">
    <property type="entry name" value="Glyco_hydro_43"/>
</dbReference>
<keyword evidence="4" id="KW-0119">Carbohydrate metabolism</keyword>
<comment type="similarity">
    <text evidence="1 6">Belongs to the glycosyl hydrolase 43 family.</text>
</comment>